<accession>A0AAW1WGX5</accession>
<gene>
    <name evidence="2" type="ORF">M0R45_032183</name>
</gene>
<evidence type="ECO:0000256" key="1">
    <source>
        <dbReference type="SAM" id="MobiDB-lite"/>
    </source>
</evidence>
<dbReference type="EMBL" id="JBEDUW010000006">
    <property type="protein sequence ID" value="KAK9923783.1"/>
    <property type="molecule type" value="Genomic_DNA"/>
</dbReference>
<keyword evidence="3" id="KW-1185">Reference proteome</keyword>
<name>A0AAW1WGX5_RUBAR</name>
<feature type="compositionally biased region" description="Low complexity" evidence="1">
    <location>
        <begin position="31"/>
        <end position="41"/>
    </location>
</feature>
<protein>
    <submittedName>
        <fullName evidence="2">Uncharacterized protein</fullName>
    </submittedName>
</protein>
<comment type="caution">
    <text evidence="2">The sequence shown here is derived from an EMBL/GenBank/DDBJ whole genome shotgun (WGS) entry which is preliminary data.</text>
</comment>
<reference evidence="2 3" key="1">
    <citation type="journal article" date="2023" name="G3 (Bethesda)">
        <title>A chromosome-length genome assembly and annotation of blackberry (Rubus argutus, cv. 'Hillquist').</title>
        <authorList>
            <person name="Bruna T."/>
            <person name="Aryal R."/>
            <person name="Dudchenko O."/>
            <person name="Sargent D.J."/>
            <person name="Mead D."/>
            <person name="Buti M."/>
            <person name="Cavallini A."/>
            <person name="Hytonen T."/>
            <person name="Andres J."/>
            <person name="Pham M."/>
            <person name="Weisz D."/>
            <person name="Mascagni F."/>
            <person name="Usai G."/>
            <person name="Natali L."/>
            <person name="Bassil N."/>
            <person name="Fernandez G.E."/>
            <person name="Lomsadze A."/>
            <person name="Armour M."/>
            <person name="Olukolu B."/>
            <person name="Poorten T."/>
            <person name="Britton C."/>
            <person name="Davik J."/>
            <person name="Ashrafi H."/>
            <person name="Aiden E.L."/>
            <person name="Borodovsky M."/>
            <person name="Worthington M."/>
        </authorList>
    </citation>
    <scope>NUCLEOTIDE SEQUENCE [LARGE SCALE GENOMIC DNA]</scope>
    <source>
        <strain evidence="2">PI 553951</strain>
    </source>
</reference>
<evidence type="ECO:0000313" key="3">
    <source>
        <dbReference type="Proteomes" id="UP001457282"/>
    </source>
</evidence>
<feature type="region of interest" description="Disordered" evidence="1">
    <location>
        <begin position="16"/>
        <end position="47"/>
    </location>
</feature>
<feature type="compositionally biased region" description="Polar residues" evidence="1">
    <location>
        <begin position="20"/>
        <end position="30"/>
    </location>
</feature>
<proteinExistence type="predicted"/>
<organism evidence="2 3">
    <name type="scientific">Rubus argutus</name>
    <name type="common">Southern blackberry</name>
    <dbReference type="NCBI Taxonomy" id="59490"/>
    <lineage>
        <taxon>Eukaryota</taxon>
        <taxon>Viridiplantae</taxon>
        <taxon>Streptophyta</taxon>
        <taxon>Embryophyta</taxon>
        <taxon>Tracheophyta</taxon>
        <taxon>Spermatophyta</taxon>
        <taxon>Magnoliopsida</taxon>
        <taxon>eudicotyledons</taxon>
        <taxon>Gunneridae</taxon>
        <taxon>Pentapetalae</taxon>
        <taxon>rosids</taxon>
        <taxon>fabids</taxon>
        <taxon>Rosales</taxon>
        <taxon>Rosaceae</taxon>
        <taxon>Rosoideae</taxon>
        <taxon>Rosoideae incertae sedis</taxon>
        <taxon>Rubus</taxon>
    </lineage>
</organism>
<sequence>MNSTRANFCCRIVDDDDTNDSGTVSTTNTVKSLSKPSSSSAKPKKPQNQALKLLSFVDPTRSPNLEGRCQISIGIDGIDKDRSEYPNLATIEAIAAGEIQAHRAEFYCIAFNE</sequence>
<dbReference type="Proteomes" id="UP001457282">
    <property type="component" value="Unassembled WGS sequence"/>
</dbReference>
<dbReference type="AlphaFoldDB" id="A0AAW1WGX5"/>
<evidence type="ECO:0000313" key="2">
    <source>
        <dbReference type="EMBL" id="KAK9923783.1"/>
    </source>
</evidence>